<dbReference type="InterPro" id="IPR047650">
    <property type="entry name" value="Transpos_IS110"/>
</dbReference>
<evidence type="ECO:0000259" key="2">
    <source>
        <dbReference type="Pfam" id="PF02371"/>
    </source>
</evidence>
<proteinExistence type="predicted"/>
<dbReference type="RefSeq" id="WP_129875405.1">
    <property type="nucleotide sequence ID" value="NZ_SEWG01000002.1"/>
</dbReference>
<evidence type="ECO:0000313" key="4">
    <source>
        <dbReference type="Proteomes" id="UP000293331"/>
    </source>
</evidence>
<reference evidence="3 4" key="1">
    <citation type="submission" date="2019-02" db="EMBL/GenBank/DDBJ databases">
        <title>Bacterial novel species Mucilaginibacter sp. 17JY9-4 isolated from soil.</title>
        <authorList>
            <person name="Jung H.-Y."/>
        </authorList>
    </citation>
    <scope>NUCLEOTIDE SEQUENCE [LARGE SCALE GENOMIC DNA]</scope>
    <source>
        <strain evidence="3 4">17JY9-4</strain>
    </source>
</reference>
<name>A0A4Q5LP36_9SPHI</name>
<dbReference type="InterPro" id="IPR003346">
    <property type="entry name" value="Transposase_20"/>
</dbReference>
<dbReference type="AlphaFoldDB" id="A0A4Q5LP36"/>
<comment type="caution">
    <text evidence="3">The sequence shown here is derived from an EMBL/GenBank/DDBJ whole genome shotgun (WGS) entry which is preliminary data.</text>
</comment>
<dbReference type="Pfam" id="PF01548">
    <property type="entry name" value="DEDD_Tnp_IS110"/>
    <property type="match status" value="1"/>
</dbReference>
<dbReference type="GO" id="GO:0006313">
    <property type="term" value="P:DNA transposition"/>
    <property type="evidence" value="ECO:0007669"/>
    <property type="project" value="InterPro"/>
</dbReference>
<protein>
    <submittedName>
        <fullName evidence="3">IS110 family transposase</fullName>
    </submittedName>
</protein>
<feature type="domain" description="Transposase IS116/IS110/IS902 C-terminal" evidence="2">
    <location>
        <begin position="197"/>
        <end position="281"/>
    </location>
</feature>
<evidence type="ECO:0000313" key="3">
    <source>
        <dbReference type="EMBL" id="RYU91145.1"/>
    </source>
</evidence>
<dbReference type="GO" id="GO:0003677">
    <property type="term" value="F:DNA binding"/>
    <property type="evidence" value="ECO:0007669"/>
    <property type="project" value="InterPro"/>
</dbReference>
<accession>A0A4Q5LP36</accession>
<gene>
    <name evidence="3" type="ORF">EWM62_04175</name>
</gene>
<dbReference type="GO" id="GO:0004803">
    <property type="term" value="F:transposase activity"/>
    <property type="evidence" value="ECO:0007669"/>
    <property type="project" value="InterPro"/>
</dbReference>
<sequence length="325" mass="36902">MQTQTNYTGIDISKSFFDVAFLQAGRYTYYKFSNDRDGFKALLKVVPSGTWVVMEASGPYYLQLACFLHDQRIAVSVINPLVIRRFSQMRMSRAKTDKKDAKMIAEYGKTEQPPLWQKPEQHVITLQQMEALLARLQTEYTSLSNQLGSFDSSGMLTGQLRKQVVAELKHKQTLVKKLTNQMEQIAKHHYSNMLADLESIPGLGKKTAMILTVLSGGFSRFDDYRKLSSYIGICPRIFESGTSVKGKARICKMGMSRIRATLYVCSWSASRCNKACRELYERLLAKGKAKKLALIAVANKLLKQAFAIARQQTKYQENYSNITCF</sequence>
<feature type="domain" description="Transposase IS110-like N-terminal" evidence="1">
    <location>
        <begin position="9"/>
        <end position="148"/>
    </location>
</feature>
<organism evidence="3 4">
    <name type="scientific">Mucilaginibacter terrigena</name>
    <dbReference type="NCBI Taxonomy" id="2492395"/>
    <lineage>
        <taxon>Bacteria</taxon>
        <taxon>Pseudomonadati</taxon>
        <taxon>Bacteroidota</taxon>
        <taxon>Sphingobacteriia</taxon>
        <taxon>Sphingobacteriales</taxon>
        <taxon>Sphingobacteriaceae</taxon>
        <taxon>Mucilaginibacter</taxon>
    </lineage>
</organism>
<dbReference type="Proteomes" id="UP000293331">
    <property type="component" value="Unassembled WGS sequence"/>
</dbReference>
<dbReference type="OrthoDB" id="964423at2"/>
<dbReference type="NCBIfam" id="NF033542">
    <property type="entry name" value="transpos_IS110"/>
    <property type="match status" value="1"/>
</dbReference>
<keyword evidence="4" id="KW-1185">Reference proteome</keyword>
<evidence type="ECO:0000259" key="1">
    <source>
        <dbReference type="Pfam" id="PF01548"/>
    </source>
</evidence>
<dbReference type="InterPro" id="IPR002525">
    <property type="entry name" value="Transp_IS110-like_N"/>
</dbReference>
<dbReference type="PANTHER" id="PTHR33055:SF3">
    <property type="entry name" value="PUTATIVE TRANSPOSASE FOR IS117-RELATED"/>
    <property type="match status" value="1"/>
</dbReference>
<dbReference type="PANTHER" id="PTHR33055">
    <property type="entry name" value="TRANSPOSASE FOR INSERTION SEQUENCE ELEMENT IS1111A"/>
    <property type="match status" value="1"/>
</dbReference>
<dbReference type="Pfam" id="PF02371">
    <property type="entry name" value="Transposase_20"/>
    <property type="match status" value="1"/>
</dbReference>
<dbReference type="EMBL" id="SEWG01000002">
    <property type="protein sequence ID" value="RYU91145.1"/>
    <property type="molecule type" value="Genomic_DNA"/>
</dbReference>